<dbReference type="PANTHER" id="PTHR43344:SF13">
    <property type="entry name" value="PHOSPHATASE RV3661-RELATED"/>
    <property type="match status" value="1"/>
</dbReference>
<dbReference type="InterPro" id="IPR050582">
    <property type="entry name" value="HAD-like_SerB"/>
</dbReference>
<evidence type="ECO:0000256" key="1">
    <source>
        <dbReference type="ARBA" id="ARBA00009184"/>
    </source>
</evidence>
<evidence type="ECO:0000256" key="2">
    <source>
        <dbReference type="ARBA" id="ARBA00022723"/>
    </source>
</evidence>
<organism evidence="7 8">
    <name type="scientific">Agromyces flavus</name>
    <dbReference type="NCBI Taxonomy" id="589382"/>
    <lineage>
        <taxon>Bacteria</taxon>
        <taxon>Bacillati</taxon>
        <taxon>Actinomycetota</taxon>
        <taxon>Actinomycetes</taxon>
        <taxon>Micrococcales</taxon>
        <taxon>Microbacteriaceae</taxon>
        <taxon>Agromyces</taxon>
    </lineage>
</organism>
<evidence type="ECO:0000256" key="5">
    <source>
        <dbReference type="SAM" id="MobiDB-lite"/>
    </source>
</evidence>
<feature type="compositionally biased region" description="Acidic residues" evidence="5">
    <location>
        <begin position="306"/>
        <end position="315"/>
    </location>
</feature>
<comment type="similarity">
    <text evidence="1">Belongs to the HAD-like hydrolase superfamily. SerB family.</text>
</comment>
<reference evidence="8" key="2">
    <citation type="submission" date="2016-10" db="EMBL/GenBank/DDBJ databases">
        <authorList>
            <person name="Varghese N."/>
            <person name="Submissions S."/>
        </authorList>
    </citation>
    <scope>NUCLEOTIDE SEQUENCE [LARGE SCALE GENOMIC DNA]</scope>
    <source>
        <strain evidence="8">CPCC 202695</strain>
    </source>
</reference>
<gene>
    <name evidence="6" type="ORF">BCL57_001182</name>
    <name evidence="7" type="ORF">SAMN04489721_3107</name>
</gene>
<feature type="compositionally biased region" description="Polar residues" evidence="5">
    <location>
        <begin position="321"/>
        <end position="330"/>
    </location>
</feature>
<evidence type="ECO:0000313" key="8">
    <source>
        <dbReference type="Proteomes" id="UP000199482"/>
    </source>
</evidence>
<keyword evidence="4" id="KW-0460">Magnesium</keyword>
<evidence type="ECO:0000256" key="3">
    <source>
        <dbReference type="ARBA" id="ARBA00022801"/>
    </source>
</evidence>
<sequence>MTRALPSWNDGPAREAILRFVASVCEGPDALPEEERIAVFDNDGTLWVEKPVPTQLHFVIDQWRAEVEADPSLKEREPYRAAVDRDDAWFRRAIEHHHAGDDHDMDLVMDAILSTVSDRRVDEYHAEAMEFYRRERHPALDRPYERTVYQPMHELLRHLEDHGFTCYLVSGGDRDLMRPISAEYYGIPIDQVIGSAVGVEYDADANELRYGGRFEIIDDGTQKPVRIYANVGRRPILAAGNSDGDLPMLRYTTRSPRSLGLLIHHDDDGARGDEAYDIGAERALREADEHGLVVVSVKDDWSEVLPDTDAETETEPGERPSPQQTPSGAP</sequence>
<dbReference type="STRING" id="589382.SAMN04489721_3107"/>
<feature type="region of interest" description="Disordered" evidence="5">
    <location>
        <begin position="302"/>
        <end position="330"/>
    </location>
</feature>
<dbReference type="GO" id="GO:0016787">
    <property type="term" value="F:hydrolase activity"/>
    <property type="evidence" value="ECO:0007669"/>
    <property type="project" value="UniProtKB-KW"/>
</dbReference>
<dbReference type="EMBL" id="SODL02000002">
    <property type="protein sequence ID" value="MCP2367028.1"/>
    <property type="molecule type" value="Genomic_DNA"/>
</dbReference>
<dbReference type="InterPro" id="IPR023214">
    <property type="entry name" value="HAD_sf"/>
</dbReference>
<dbReference type="PANTHER" id="PTHR43344">
    <property type="entry name" value="PHOSPHOSERINE PHOSPHATASE"/>
    <property type="match status" value="1"/>
</dbReference>
<evidence type="ECO:0000313" key="6">
    <source>
        <dbReference type="EMBL" id="MCP2367028.1"/>
    </source>
</evidence>
<evidence type="ECO:0000256" key="4">
    <source>
        <dbReference type="ARBA" id="ARBA00022842"/>
    </source>
</evidence>
<proteinExistence type="inferred from homology"/>
<reference evidence="7" key="1">
    <citation type="submission" date="2016-10" db="EMBL/GenBank/DDBJ databases">
        <authorList>
            <person name="de Groot N.N."/>
        </authorList>
    </citation>
    <scope>NUCLEOTIDE SEQUENCE [LARGE SCALE GENOMIC DNA]</scope>
    <source>
        <strain evidence="7">CPCC 202695</strain>
    </source>
</reference>
<dbReference type="Proteomes" id="UP000199482">
    <property type="component" value="Chromosome I"/>
</dbReference>
<protein>
    <submittedName>
        <fullName evidence="7">Phosphoserine phosphatase</fullName>
    </submittedName>
</protein>
<dbReference type="OrthoDB" id="9799365at2"/>
<keyword evidence="9" id="KW-1185">Reference proteome</keyword>
<dbReference type="GO" id="GO:0046872">
    <property type="term" value="F:metal ion binding"/>
    <property type="evidence" value="ECO:0007669"/>
    <property type="project" value="UniProtKB-KW"/>
</dbReference>
<dbReference type="InterPro" id="IPR036412">
    <property type="entry name" value="HAD-like_sf"/>
</dbReference>
<accession>A0A1H1ZDU4</accession>
<evidence type="ECO:0000313" key="9">
    <source>
        <dbReference type="Proteomes" id="UP000893823"/>
    </source>
</evidence>
<evidence type="ECO:0000313" key="7">
    <source>
        <dbReference type="EMBL" id="SDT31386.1"/>
    </source>
</evidence>
<dbReference type="EMBL" id="LT629755">
    <property type="protein sequence ID" value="SDT31386.1"/>
    <property type="molecule type" value="Genomic_DNA"/>
</dbReference>
<dbReference type="AlphaFoldDB" id="A0A1H1ZDU4"/>
<keyword evidence="2" id="KW-0479">Metal-binding</keyword>
<name>A0A1H1ZDU4_9MICO</name>
<dbReference type="Gene3D" id="3.40.50.1000">
    <property type="entry name" value="HAD superfamily/HAD-like"/>
    <property type="match status" value="1"/>
</dbReference>
<dbReference type="SUPFAM" id="SSF56784">
    <property type="entry name" value="HAD-like"/>
    <property type="match status" value="1"/>
</dbReference>
<reference evidence="6" key="3">
    <citation type="submission" date="2022-06" db="EMBL/GenBank/DDBJ databases">
        <title>Genomic Encyclopedia of Type Strains, Phase III (KMG-III): the genomes of soil and plant-associated and newly described type strains.</title>
        <authorList>
            <person name="Whitman W."/>
        </authorList>
    </citation>
    <scope>NUCLEOTIDE SEQUENCE</scope>
    <source>
        <strain evidence="6">CPCC 202695</strain>
    </source>
</reference>
<dbReference type="RefSeq" id="WP_092674390.1">
    <property type="nucleotide sequence ID" value="NZ_BMDN01000002.1"/>
</dbReference>
<keyword evidence="3" id="KW-0378">Hydrolase</keyword>
<dbReference type="Proteomes" id="UP000893823">
    <property type="component" value="Unassembled WGS sequence"/>
</dbReference>
<dbReference type="Pfam" id="PF12710">
    <property type="entry name" value="HAD"/>
    <property type="match status" value="1"/>
</dbReference>